<feature type="compositionally biased region" description="Basic and acidic residues" evidence="1">
    <location>
        <begin position="1"/>
        <end position="34"/>
    </location>
</feature>
<keyword evidence="3" id="KW-1185">Reference proteome</keyword>
<comment type="caution">
    <text evidence="2">The sequence shown here is derived from an EMBL/GenBank/DDBJ whole genome shotgun (WGS) entry which is preliminary data.</text>
</comment>
<reference evidence="2" key="1">
    <citation type="journal article" date="2014" name="Int. J. Syst. Evol. Microbiol.">
        <title>Complete genome sequence of Corynebacterium casei LMG S-19264T (=DSM 44701T), isolated from a smear-ripened cheese.</title>
        <authorList>
            <consortium name="US DOE Joint Genome Institute (JGI-PGF)"/>
            <person name="Walter F."/>
            <person name="Albersmeier A."/>
            <person name="Kalinowski J."/>
            <person name="Ruckert C."/>
        </authorList>
    </citation>
    <scope>NUCLEOTIDE SEQUENCE</scope>
    <source>
        <strain evidence="2">CGMCC 1.12426</strain>
    </source>
</reference>
<evidence type="ECO:0000313" key="3">
    <source>
        <dbReference type="Proteomes" id="UP000605148"/>
    </source>
</evidence>
<protein>
    <submittedName>
        <fullName evidence="2">Uncharacterized protein</fullName>
    </submittedName>
</protein>
<sequence length="53" mass="6000">MDTKMNNDKADPSQKPDPKPGKPEEKGREERLSDALRANLRRRKAAAKKDGPR</sequence>
<dbReference type="Proteomes" id="UP000605148">
    <property type="component" value="Unassembled WGS sequence"/>
</dbReference>
<gene>
    <name evidence="2" type="ORF">GCM10011316_21770</name>
</gene>
<dbReference type="EMBL" id="BMFA01000006">
    <property type="protein sequence ID" value="GGB49281.1"/>
    <property type="molecule type" value="Genomic_DNA"/>
</dbReference>
<reference evidence="2" key="2">
    <citation type="submission" date="2020-09" db="EMBL/GenBank/DDBJ databases">
        <authorList>
            <person name="Sun Q."/>
            <person name="Zhou Y."/>
        </authorList>
    </citation>
    <scope>NUCLEOTIDE SEQUENCE</scope>
    <source>
        <strain evidence="2">CGMCC 1.12426</strain>
    </source>
</reference>
<proteinExistence type="predicted"/>
<feature type="region of interest" description="Disordered" evidence="1">
    <location>
        <begin position="1"/>
        <end position="53"/>
    </location>
</feature>
<evidence type="ECO:0000313" key="2">
    <source>
        <dbReference type="EMBL" id="GGB49281.1"/>
    </source>
</evidence>
<name>A0A916TJS3_9HYPH</name>
<organism evidence="2 3">
    <name type="scientific">Roseibium aquae</name>
    <dbReference type="NCBI Taxonomy" id="1323746"/>
    <lineage>
        <taxon>Bacteria</taxon>
        <taxon>Pseudomonadati</taxon>
        <taxon>Pseudomonadota</taxon>
        <taxon>Alphaproteobacteria</taxon>
        <taxon>Hyphomicrobiales</taxon>
        <taxon>Stappiaceae</taxon>
        <taxon>Roseibium</taxon>
    </lineage>
</organism>
<evidence type="ECO:0000256" key="1">
    <source>
        <dbReference type="SAM" id="MobiDB-lite"/>
    </source>
</evidence>
<dbReference type="AlphaFoldDB" id="A0A916TJS3"/>
<accession>A0A916TJS3</accession>